<dbReference type="Proteomes" id="UP000321408">
    <property type="component" value="Chromosome"/>
</dbReference>
<reference evidence="1 2" key="2">
    <citation type="journal article" date="2024" name="Int. J. Syst. Evol. Microbiol.">
        <title>Promethearchaeum syntrophicum gen. nov., sp. nov., an anaerobic, obligately syntrophic archaeon, the first isolate of the lineage 'Asgard' archaea, and proposal of the new archaeal phylum Promethearchaeota phyl. nov. and kingdom Promethearchaeati regn. nov.</title>
        <authorList>
            <person name="Imachi H."/>
            <person name="Nobu M.K."/>
            <person name="Kato S."/>
            <person name="Takaki Y."/>
            <person name="Miyazaki M."/>
            <person name="Miyata M."/>
            <person name="Ogawara M."/>
            <person name="Saito Y."/>
            <person name="Sakai S."/>
            <person name="Tahara Y.O."/>
            <person name="Takano Y."/>
            <person name="Tasumi E."/>
            <person name="Uematsu K."/>
            <person name="Yoshimura T."/>
            <person name="Itoh T."/>
            <person name="Ohkuma M."/>
            <person name="Takai K."/>
        </authorList>
    </citation>
    <scope>NUCLEOTIDE SEQUENCE [LARGE SCALE GENOMIC DNA]</scope>
    <source>
        <strain evidence="1 2">MK-D1</strain>
    </source>
</reference>
<dbReference type="EMBL" id="CP042905">
    <property type="protein sequence ID" value="QEE16080.2"/>
    <property type="molecule type" value="Genomic_DNA"/>
</dbReference>
<reference evidence="1 2" key="1">
    <citation type="journal article" date="2020" name="Nature">
        <title>Isolation of an archaeon at the prokaryote-eukaryote interface.</title>
        <authorList>
            <person name="Imachi H."/>
            <person name="Nobu M.K."/>
            <person name="Nakahara N."/>
            <person name="Morono Y."/>
            <person name="Ogawara M."/>
            <person name="Takaki Y."/>
            <person name="Takano Y."/>
            <person name="Uematsu K."/>
            <person name="Ikuta T."/>
            <person name="Ito M."/>
            <person name="Matsui Y."/>
            <person name="Miyazaki M."/>
            <person name="Murata K."/>
            <person name="Saito Y."/>
            <person name="Sakai S."/>
            <person name="Song C."/>
            <person name="Tasumi E."/>
            <person name="Yamanaka Y."/>
            <person name="Yamaguchi T."/>
            <person name="Kamagata Y."/>
            <person name="Tamaki H."/>
            <person name="Takai K."/>
        </authorList>
    </citation>
    <scope>NUCLEOTIDE SEQUENCE [LARGE SCALE GENOMIC DNA]</scope>
    <source>
        <strain evidence="1 2">MK-D1</strain>
    </source>
</reference>
<organism evidence="1 2">
    <name type="scientific">Promethearchaeum syntrophicum</name>
    <dbReference type="NCBI Taxonomy" id="2594042"/>
    <lineage>
        <taxon>Archaea</taxon>
        <taxon>Promethearchaeati</taxon>
        <taxon>Promethearchaeota</taxon>
        <taxon>Promethearchaeia</taxon>
        <taxon>Promethearchaeales</taxon>
        <taxon>Promethearchaeaceae</taxon>
        <taxon>Promethearchaeum</taxon>
    </lineage>
</organism>
<keyword evidence="2" id="KW-1185">Reference proteome</keyword>
<evidence type="ECO:0000313" key="2">
    <source>
        <dbReference type="Proteomes" id="UP000321408"/>
    </source>
</evidence>
<evidence type="ECO:0000313" key="1">
    <source>
        <dbReference type="EMBL" id="QEE16080.2"/>
    </source>
</evidence>
<protein>
    <submittedName>
        <fullName evidence="1">Uncharacterized protein</fullName>
    </submittedName>
</protein>
<accession>A0A5B9DBG2</accession>
<name>A0A5B9DBG2_9ARCH</name>
<gene>
    <name evidence="1" type="ORF">DSAG12_01908</name>
</gene>
<dbReference type="KEGG" id="psyt:DSAG12_01908"/>
<proteinExistence type="predicted"/>
<dbReference type="AlphaFoldDB" id="A0A5B9DBG2"/>
<sequence>MTPFPDDKKNKKKDEISKLENQLLEDSKKLEERFNSIKLENENNDSPKPSKLQENWENFVKNTQNMLNKWESDWKELNQKKIDLRKERKRKIILGERINNGIINAFFTNQKKAFNEKLEELEAGITNDQPLTPKEIRQYRRLKRWKKRQELRDQRKEILKMQRLERLELSEETQTNRSDFLDKKREIQKGYLKEQKANRQNIVQDKKEQRSVFIQKRKEASKEIFAEKHQVRKQNWNRFIKLQQRKTQRFFKFQNRLWWKGYFTFLLEVILIVGFILFLLWIFQLVGVNLIDLIQNLFSSGE</sequence>